<dbReference type="Gene3D" id="2.160.20.70">
    <property type="match status" value="1"/>
</dbReference>
<dbReference type="Gene3D" id="1.20.58.1250">
    <property type="entry name" value="Tubulin Binding Cofactor C, N-terminal domain"/>
    <property type="match status" value="1"/>
</dbReference>
<dbReference type="InterPro" id="IPR006599">
    <property type="entry name" value="CARP_motif"/>
</dbReference>
<dbReference type="PANTHER" id="PTHR15139:SF0">
    <property type="entry name" value="TUBULIN-SPECIFIC CHAPERONE C"/>
    <property type="match status" value="1"/>
</dbReference>
<dbReference type="InterPro" id="IPR012945">
    <property type="entry name" value="Tubulin-bd_cofactor_C_dom"/>
</dbReference>
<evidence type="ECO:0000256" key="4">
    <source>
        <dbReference type="ARBA" id="ARBA00022990"/>
    </source>
</evidence>
<dbReference type="Pfam" id="PF16752">
    <property type="entry name" value="TBCC_N"/>
    <property type="match status" value="1"/>
</dbReference>
<evidence type="ECO:0000256" key="7">
    <source>
        <dbReference type="SAM" id="MobiDB-lite"/>
    </source>
</evidence>
<dbReference type="GO" id="GO:0007023">
    <property type="term" value="P:post-chaperonin tubulin folding pathway"/>
    <property type="evidence" value="ECO:0007669"/>
    <property type="project" value="InterPro"/>
</dbReference>
<keyword evidence="3" id="KW-0963">Cytoplasm</keyword>
<dbReference type="InterPro" id="IPR031925">
    <property type="entry name" value="TBCC_N"/>
</dbReference>
<feature type="domain" description="C-CAP/cofactor C-like" evidence="8">
    <location>
        <begin position="142"/>
        <end position="298"/>
    </location>
</feature>
<evidence type="ECO:0000259" key="8">
    <source>
        <dbReference type="PROSITE" id="PS51329"/>
    </source>
</evidence>
<dbReference type="InterPro" id="IPR016098">
    <property type="entry name" value="CAP/MinC_C"/>
</dbReference>
<evidence type="ECO:0000256" key="2">
    <source>
        <dbReference type="ARBA" id="ARBA00008848"/>
    </source>
</evidence>
<protein>
    <submittedName>
        <fullName evidence="9">Tubulin-folding cofactor C</fullName>
    </submittedName>
</protein>
<keyword evidence="5" id="KW-0143">Chaperone</keyword>
<dbReference type="Proteomes" id="UP001140206">
    <property type="component" value="Chromosome 4"/>
</dbReference>
<evidence type="ECO:0000313" key="10">
    <source>
        <dbReference type="Proteomes" id="UP001140206"/>
    </source>
</evidence>
<evidence type="ECO:0000256" key="1">
    <source>
        <dbReference type="ARBA" id="ARBA00004496"/>
    </source>
</evidence>
<keyword evidence="10" id="KW-1185">Reference proteome</keyword>
<feature type="compositionally biased region" description="Low complexity" evidence="7">
    <location>
        <begin position="25"/>
        <end position="36"/>
    </location>
</feature>
<dbReference type="InterPro" id="IPR038397">
    <property type="entry name" value="TBCC_N_sf"/>
</dbReference>
<feature type="region of interest" description="Disordered" evidence="7">
    <location>
        <begin position="1"/>
        <end position="36"/>
    </location>
</feature>
<comment type="subcellular location">
    <subcellularLocation>
        <location evidence="1">Cytoplasm</location>
    </subcellularLocation>
</comment>
<dbReference type="PANTHER" id="PTHR15139">
    <property type="entry name" value="TUBULIN FOLDING COFACTOR C"/>
    <property type="match status" value="1"/>
</dbReference>
<evidence type="ECO:0000256" key="3">
    <source>
        <dbReference type="ARBA" id="ARBA00022490"/>
    </source>
</evidence>
<evidence type="ECO:0000256" key="5">
    <source>
        <dbReference type="ARBA" id="ARBA00023186"/>
    </source>
</evidence>
<dbReference type="InterPro" id="IPR017901">
    <property type="entry name" value="C-CAP_CF_C-like"/>
</dbReference>
<evidence type="ECO:0000313" key="9">
    <source>
        <dbReference type="EMBL" id="KAJ4767631.1"/>
    </source>
</evidence>
<accession>A0AAV8DJK6</accession>
<comment type="caution">
    <text evidence="9">The sequence shown here is derived from an EMBL/GenBank/DDBJ whole genome shotgun (WGS) entry which is preliminary data.</text>
</comment>
<comment type="similarity">
    <text evidence="2">Belongs to the TBCC family.</text>
</comment>
<sequence length="325" mass="36772">MDEHSTAAESMNPKHQALIDRLSTRRSATTTSSDTARPVADFLSSFASSKLSIEQSLSESRSRADLDHIATSISSLDQFLAHNSYLLPSYELRSCLKSISDLRSSFDSASSSLLPRKKFSFRNKPQKKEEEPNYVPEISVEPSAIDKISSLSVRDGPGFRNEKDTTLVKDFRQCDVGQGEFTLSDLENCRVYLKGTVRALFFYRIRNCQVFTGPVLGSVLIEDVSDSLFVLASHQIRIHHAKATDFFLRVRSRPIIEDSNRVRFAPYRLTYEGIEDELKESGLGEETGNWANVDDFKWLRAVQSPNWSLIPEEEWLEIADVSQCK</sequence>
<dbReference type="PROSITE" id="PS51329">
    <property type="entry name" value="C_CAP_COFACTOR_C"/>
    <property type="match status" value="1"/>
</dbReference>
<organism evidence="9 10">
    <name type="scientific">Rhynchospora pubera</name>
    <dbReference type="NCBI Taxonomy" id="906938"/>
    <lineage>
        <taxon>Eukaryota</taxon>
        <taxon>Viridiplantae</taxon>
        <taxon>Streptophyta</taxon>
        <taxon>Embryophyta</taxon>
        <taxon>Tracheophyta</taxon>
        <taxon>Spermatophyta</taxon>
        <taxon>Magnoliopsida</taxon>
        <taxon>Liliopsida</taxon>
        <taxon>Poales</taxon>
        <taxon>Cyperaceae</taxon>
        <taxon>Cyperoideae</taxon>
        <taxon>Rhynchosporeae</taxon>
        <taxon>Rhynchospora</taxon>
    </lineage>
</organism>
<dbReference type="EMBL" id="JAMFTS010000004">
    <property type="protein sequence ID" value="KAJ4767631.1"/>
    <property type="molecule type" value="Genomic_DNA"/>
</dbReference>
<dbReference type="SMART" id="SM00673">
    <property type="entry name" value="CARP"/>
    <property type="match status" value="2"/>
</dbReference>
<dbReference type="InterPro" id="IPR027684">
    <property type="entry name" value="TBCC"/>
</dbReference>
<dbReference type="GO" id="GO:0007021">
    <property type="term" value="P:tubulin complex assembly"/>
    <property type="evidence" value="ECO:0007669"/>
    <property type="project" value="TreeGrafter"/>
</dbReference>
<name>A0AAV8DJK6_9POAL</name>
<dbReference type="GO" id="GO:0015631">
    <property type="term" value="F:tubulin binding"/>
    <property type="evidence" value="ECO:0007669"/>
    <property type="project" value="InterPro"/>
</dbReference>
<evidence type="ECO:0000256" key="6">
    <source>
        <dbReference type="ARBA" id="ARBA00026055"/>
    </source>
</evidence>
<keyword evidence="4" id="KW-0007">Acetylation</keyword>
<gene>
    <name evidence="9" type="ORF">LUZ62_078006</name>
</gene>
<dbReference type="GO" id="GO:0005737">
    <property type="term" value="C:cytoplasm"/>
    <property type="evidence" value="ECO:0007669"/>
    <property type="project" value="UniProtKB-SubCell"/>
</dbReference>
<comment type="subunit">
    <text evidence="6">Supercomplex made of cofactors A to E. Cofactors A and D function by capturing and stabilizing tubulin in a quasi-native conformation. Cofactor E binds to the cofactor D-tubulin complex; interaction with cofactor C then causes the release of tubulin polypeptides that are committed to the native state.</text>
</comment>
<proteinExistence type="inferred from homology"/>
<dbReference type="Pfam" id="PF07986">
    <property type="entry name" value="TBCC"/>
    <property type="match status" value="1"/>
</dbReference>
<dbReference type="AlphaFoldDB" id="A0AAV8DJK6"/>
<reference evidence="9" key="1">
    <citation type="submission" date="2022-08" db="EMBL/GenBank/DDBJ databases">
        <authorList>
            <person name="Marques A."/>
        </authorList>
    </citation>
    <scope>NUCLEOTIDE SEQUENCE</scope>
    <source>
        <strain evidence="9">RhyPub2mFocal</strain>
        <tissue evidence="9">Leaves</tissue>
    </source>
</reference>